<accession>A0A2P6VEY9</accession>
<dbReference type="FunFam" id="1.10.357.10:FF:000004">
    <property type="entry name" value="Ubiquinone biosynthesis protein COQ9, mitochondrial"/>
    <property type="match status" value="1"/>
</dbReference>
<dbReference type="InterPro" id="IPR013718">
    <property type="entry name" value="COQ9_C"/>
</dbReference>
<dbReference type="OrthoDB" id="515206at2759"/>
<feature type="compositionally biased region" description="Low complexity" evidence="9">
    <location>
        <begin position="56"/>
        <end position="65"/>
    </location>
</feature>
<dbReference type="GO" id="GO:0008289">
    <property type="term" value="F:lipid binding"/>
    <property type="evidence" value="ECO:0007669"/>
    <property type="project" value="UniProtKB-UniRule"/>
</dbReference>
<reference evidence="12 13" key="1">
    <citation type="journal article" date="2018" name="Plant J.">
        <title>Genome sequences of Chlorella sorokiniana UTEX 1602 and Micractinium conductrix SAG 241.80: implications to maltose excretion by a green alga.</title>
        <authorList>
            <person name="Arriola M.B."/>
            <person name="Velmurugan N."/>
            <person name="Zhang Y."/>
            <person name="Plunkett M.H."/>
            <person name="Hondzo H."/>
            <person name="Barney B.M."/>
        </authorList>
    </citation>
    <scope>NUCLEOTIDE SEQUENCE [LARGE SCALE GENOMIC DNA]</scope>
    <source>
        <strain evidence="12 13">SAG 241.80</strain>
    </source>
</reference>
<dbReference type="PANTHER" id="PTHR21427:SF19">
    <property type="entry name" value="UBIQUINONE BIOSYNTHESIS PROTEIN COQ9, MITOCHONDRIAL"/>
    <property type="match status" value="1"/>
</dbReference>
<evidence type="ECO:0000313" key="13">
    <source>
        <dbReference type="Proteomes" id="UP000239649"/>
    </source>
</evidence>
<proteinExistence type="inferred from homology"/>
<dbReference type="UniPathway" id="UPA00232"/>
<comment type="function">
    <text evidence="8">Membrane-associated protein that warps the membrane surface to access and bind aromatic isoprenes with high specificity, including ubiquinone (CoQ) isoprene intermediates and presents them directly to Coq7, therefore facilitating the Coq7-mediated hydroxylase step. Participates in the biosynthesis of coenzyme Q, also named ubiquinone, an essential lipid-soluble electron transporter for aerobic cellular respiration.</text>
</comment>
<keyword evidence="4 8" id="KW-0831">Ubiquinone biosynthesis</keyword>
<comment type="pathway">
    <text evidence="2 8">Cofactor biosynthesis; ubiquinone biosynthesis.</text>
</comment>
<comment type="similarity">
    <text evidence="3 8">Belongs to the COQ9 family.</text>
</comment>
<evidence type="ECO:0000256" key="6">
    <source>
        <dbReference type="ARBA" id="ARBA00023121"/>
    </source>
</evidence>
<dbReference type="NCBIfam" id="TIGR02396">
    <property type="entry name" value="diverge_rpsU"/>
    <property type="match status" value="1"/>
</dbReference>
<comment type="subcellular location">
    <subcellularLocation>
        <location evidence="1 8">Mitochondrion</location>
    </subcellularLocation>
</comment>
<evidence type="ECO:0000256" key="5">
    <source>
        <dbReference type="ARBA" id="ARBA00022946"/>
    </source>
</evidence>
<dbReference type="AlphaFoldDB" id="A0A2P6VEY9"/>
<dbReference type="Pfam" id="PF08511">
    <property type="entry name" value="COQ9"/>
    <property type="match status" value="1"/>
</dbReference>
<name>A0A2P6VEY9_9CHLO</name>
<sequence length="613" mass="65018">MLGGVRALRLLERPVPACSAALPLAAAATERAVAAAINPQPLLSAVAARCRNTFSSVSGSVSGSGSEKETIEQEAGSSGAAGAHPEPDRWQAHEPHWQQQHDPAGHSYAHQNSSSGAHHFSAGGGQFSDDDGATSAGARHEDDAAFQQQRRQLLAAALRHVPCLGWSGGAAAAAAAAGLGLSPAAAGMLGSDAQFVQAFVKDCNGRLDEQLAAMPVGLGNMEERERVREGLRMRLHMLRPVAGTWAQALALLASPGAAPRTLQLYTQLADTIWHAAGDTSTDLSWYSKRALVAGVYSAMELYMLTDTSPDFADTWAALDRRLEGAWALGAAAGDAGSLAGVFSGKGALHGFSPLPGHRRCFGGAGGARCCVHWWRRCCAGVAISAAANTKGGGVVYVPRGTYKFANPIYLNRSNVVLRGDGAATTKLIFTRSLSQIYKGSLRVDREGKVKTAWGSAGGLLMVGGLGQNFLVTRFNSARRYRHDLTVVAGTLLSVYSQGRGQDVNMDHHRYRAGPMANLFSNIDMGAAARPFESGGRSDRAAHTGRGASFWNLYGAAPVALPTCDVGSYLNVVLPRWRGGTCAAKRWSVLTWRSTMPKDLHLWQAQQRWAWRRA</sequence>
<evidence type="ECO:0000256" key="2">
    <source>
        <dbReference type="ARBA" id="ARBA00004749"/>
    </source>
</evidence>
<feature type="domain" description="Rhamnogalacturonase A/B/Epimerase-like pectate lyase" evidence="11">
    <location>
        <begin position="382"/>
        <end position="433"/>
    </location>
</feature>
<dbReference type="InterPro" id="IPR012334">
    <property type="entry name" value="Pectin_lyas_fold"/>
</dbReference>
<keyword evidence="5" id="KW-0809">Transit peptide</keyword>
<dbReference type="EMBL" id="LHPF02000009">
    <property type="protein sequence ID" value="PSC72641.1"/>
    <property type="molecule type" value="Genomic_DNA"/>
</dbReference>
<dbReference type="STRING" id="554055.A0A2P6VEY9"/>
<comment type="caution">
    <text evidence="12">The sequence shown here is derived from an EMBL/GenBank/DDBJ whole genome shotgun (WGS) entry which is preliminary data.</text>
</comment>
<dbReference type="Proteomes" id="UP000239649">
    <property type="component" value="Unassembled WGS sequence"/>
</dbReference>
<feature type="domain" description="COQ9 C-terminal" evidence="10">
    <location>
        <begin position="259"/>
        <end position="326"/>
    </location>
</feature>
<feature type="region of interest" description="Disordered" evidence="9">
    <location>
        <begin position="56"/>
        <end position="145"/>
    </location>
</feature>
<evidence type="ECO:0000256" key="1">
    <source>
        <dbReference type="ARBA" id="ARBA00004173"/>
    </source>
</evidence>
<gene>
    <name evidence="12" type="ORF">C2E20_3958</name>
</gene>
<keyword evidence="13" id="KW-1185">Reference proteome</keyword>
<evidence type="ECO:0000259" key="11">
    <source>
        <dbReference type="Pfam" id="PF12708"/>
    </source>
</evidence>
<evidence type="ECO:0000256" key="7">
    <source>
        <dbReference type="ARBA" id="ARBA00023128"/>
    </source>
</evidence>
<evidence type="ECO:0000256" key="4">
    <source>
        <dbReference type="ARBA" id="ARBA00022688"/>
    </source>
</evidence>
<dbReference type="InterPro" id="IPR024535">
    <property type="entry name" value="RHGA/B-epi-like_pectate_lyase"/>
</dbReference>
<dbReference type="GO" id="GO:0006744">
    <property type="term" value="P:ubiquinone biosynthetic process"/>
    <property type="evidence" value="ECO:0007669"/>
    <property type="project" value="UniProtKB-UniRule"/>
</dbReference>
<keyword evidence="7 8" id="KW-0496">Mitochondrion</keyword>
<keyword evidence="6 8" id="KW-0446">Lipid-binding</keyword>
<organism evidence="12 13">
    <name type="scientific">Micractinium conductrix</name>
    <dbReference type="NCBI Taxonomy" id="554055"/>
    <lineage>
        <taxon>Eukaryota</taxon>
        <taxon>Viridiplantae</taxon>
        <taxon>Chlorophyta</taxon>
        <taxon>core chlorophytes</taxon>
        <taxon>Trebouxiophyceae</taxon>
        <taxon>Chlorellales</taxon>
        <taxon>Chlorellaceae</taxon>
        <taxon>Chlorella clade</taxon>
        <taxon>Micractinium</taxon>
    </lineage>
</organism>
<evidence type="ECO:0000259" key="10">
    <source>
        <dbReference type="Pfam" id="PF08511"/>
    </source>
</evidence>
<dbReference type="GO" id="GO:0005743">
    <property type="term" value="C:mitochondrial inner membrane"/>
    <property type="evidence" value="ECO:0007669"/>
    <property type="project" value="TreeGrafter"/>
</dbReference>
<dbReference type="Gene3D" id="2.160.20.10">
    <property type="entry name" value="Single-stranded right-handed beta-helix, Pectin lyase-like"/>
    <property type="match status" value="1"/>
</dbReference>
<dbReference type="InterPro" id="IPR011050">
    <property type="entry name" value="Pectin_lyase_fold/virulence"/>
</dbReference>
<dbReference type="PANTHER" id="PTHR21427">
    <property type="entry name" value="UBIQUINONE BIOSYNTHESIS PROTEIN COQ9, MITOCHONDRIAL"/>
    <property type="match status" value="1"/>
</dbReference>
<evidence type="ECO:0000313" key="12">
    <source>
        <dbReference type="EMBL" id="PSC72641.1"/>
    </source>
</evidence>
<evidence type="ECO:0000256" key="3">
    <source>
        <dbReference type="ARBA" id="ARBA00010766"/>
    </source>
</evidence>
<protein>
    <recommendedName>
        <fullName evidence="8">Ubiquinone biosynthesis protein</fullName>
    </recommendedName>
</protein>
<keyword evidence="12" id="KW-0830">Ubiquinone</keyword>
<evidence type="ECO:0000256" key="9">
    <source>
        <dbReference type="SAM" id="MobiDB-lite"/>
    </source>
</evidence>
<dbReference type="Pfam" id="PF12708">
    <property type="entry name" value="Pect-lyase_RHGA_epim"/>
    <property type="match status" value="1"/>
</dbReference>
<evidence type="ECO:0000256" key="8">
    <source>
        <dbReference type="RuleBase" id="RU366063"/>
    </source>
</evidence>
<dbReference type="InterPro" id="IPR012762">
    <property type="entry name" value="Ubiq_biosynth_COQ9"/>
</dbReference>
<feature type="compositionally biased region" description="Basic and acidic residues" evidence="9">
    <location>
        <begin position="85"/>
        <end position="96"/>
    </location>
</feature>
<dbReference type="Gene3D" id="1.10.357.10">
    <property type="entry name" value="Tetracycline Repressor, domain 2"/>
    <property type="match status" value="1"/>
</dbReference>
<dbReference type="SUPFAM" id="SSF51126">
    <property type="entry name" value="Pectin lyase-like"/>
    <property type="match status" value="1"/>
</dbReference>